<accession>A0A8D9C049</accession>
<dbReference type="AlphaFoldDB" id="A0A8D9C049"/>
<name>A0A8D9C049_9HEMI</name>
<protein>
    <recommendedName>
        <fullName evidence="3">SAM domain-containing protein</fullName>
    </recommendedName>
</protein>
<evidence type="ECO:0008006" key="3">
    <source>
        <dbReference type="Google" id="ProtNLM"/>
    </source>
</evidence>
<sequence length="212" mass="23614">MAENMDDLLNNWGLTAYIAEFQRHNMTPAILKDAEEQNLQRLIPDNIGDLILLRKGCTAWKKEKERQLEQRSRDVISDALAMAMSTSDYDSYSSTSSSHNTSTDPSHNASHNTLSSHNQQAMSTYTTMQTTPTSTYPTPNSHNSSTSAQSMYSMQTPTTSYASYYSEPSPSLSEWNPAQVPVTNQIPETGDSGDITSIYIPITPNYVELVRI</sequence>
<evidence type="ECO:0000256" key="1">
    <source>
        <dbReference type="SAM" id="MobiDB-lite"/>
    </source>
</evidence>
<feature type="compositionally biased region" description="Low complexity" evidence="1">
    <location>
        <begin position="88"/>
        <end position="108"/>
    </location>
</feature>
<feature type="region of interest" description="Disordered" evidence="1">
    <location>
        <begin position="88"/>
        <end position="153"/>
    </location>
</feature>
<proteinExistence type="predicted"/>
<reference evidence="2" key="1">
    <citation type="submission" date="2021-05" db="EMBL/GenBank/DDBJ databases">
        <authorList>
            <person name="Alioto T."/>
            <person name="Alioto T."/>
            <person name="Gomez Garrido J."/>
        </authorList>
    </citation>
    <scope>NUCLEOTIDE SEQUENCE</scope>
</reference>
<feature type="compositionally biased region" description="Low complexity" evidence="1">
    <location>
        <begin position="120"/>
        <end position="148"/>
    </location>
</feature>
<organism evidence="2">
    <name type="scientific">Cacopsylla melanoneura</name>
    <dbReference type="NCBI Taxonomy" id="428564"/>
    <lineage>
        <taxon>Eukaryota</taxon>
        <taxon>Metazoa</taxon>
        <taxon>Ecdysozoa</taxon>
        <taxon>Arthropoda</taxon>
        <taxon>Hexapoda</taxon>
        <taxon>Insecta</taxon>
        <taxon>Pterygota</taxon>
        <taxon>Neoptera</taxon>
        <taxon>Paraneoptera</taxon>
        <taxon>Hemiptera</taxon>
        <taxon>Sternorrhyncha</taxon>
        <taxon>Psylloidea</taxon>
        <taxon>Psyllidae</taxon>
        <taxon>Psyllinae</taxon>
        <taxon>Cacopsylla</taxon>
    </lineage>
</organism>
<dbReference type="EMBL" id="HBUF01673192">
    <property type="protein sequence ID" value="CAG6790821.1"/>
    <property type="molecule type" value="Transcribed_RNA"/>
</dbReference>
<evidence type="ECO:0000313" key="2">
    <source>
        <dbReference type="EMBL" id="CAG6790821.1"/>
    </source>
</evidence>
<feature type="compositionally biased region" description="Polar residues" evidence="1">
    <location>
        <begin position="109"/>
        <end position="119"/>
    </location>
</feature>